<accession>A0ABU7AU12</accession>
<evidence type="ECO:0000313" key="2">
    <source>
        <dbReference type="EMBL" id="MED6240879.1"/>
    </source>
</evidence>
<evidence type="ECO:0000313" key="3">
    <source>
        <dbReference type="Proteomes" id="UP001345963"/>
    </source>
</evidence>
<feature type="compositionally biased region" description="Basic residues" evidence="1">
    <location>
        <begin position="17"/>
        <end position="27"/>
    </location>
</feature>
<name>A0ABU7AU12_9TELE</name>
<organism evidence="2 3">
    <name type="scientific">Ataeniobius toweri</name>
    <dbReference type="NCBI Taxonomy" id="208326"/>
    <lineage>
        <taxon>Eukaryota</taxon>
        <taxon>Metazoa</taxon>
        <taxon>Chordata</taxon>
        <taxon>Craniata</taxon>
        <taxon>Vertebrata</taxon>
        <taxon>Euteleostomi</taxon>
        <taxon>Actinopterygii</taxon>
        <taxon>Neopterygii</taxon>
        <taxon>Teleostei</taxon>
        <taxon>Neoteleostei</taxon>
        <taxon>Acanthomorphata</taxon>
        <taxon>Ovalentaria</taxon>
        <taxon>Atherinomorphae</taxon>
        <taxon>Cyprinodontiformes</taxon>
        <taxon>Goodeidae</taxon>
        <taxon>Ataeniobius</taxon>
    </lineage>
</organism>
<reference evidence="2 3" key="1">
    <citation type="submission" date="2021-07" db="EMBL/GenBank/DDBJ databases">
        <authorList>
            <person name="Palmer J.M."/>
        </authorList>
    </citation>
    <scope>NUCLEOTIDE SEQUENCE [LARGE SCALE GENOMIC DNA]</scope>
    <source>
        <strain evidence="2 3">AT_MEX2019</strain>
        <tissue evidence="2">Muscle</tissue>
    </source>
</reference>
<dbReference type="EMBL" id="JAHUTI010027699">
    <property type="protein sequence ID" value="MED6240879.1"/>
    <property type="molecule type" value="Genomic_DNA"/>
</dbReference>
<evidence type="ECO:0000256" key="1">
    <source>
        <dbReference type="SAM" id="MobiDB-lite"/>
    </source>
</evidence>
<gene>
    <name evidence="2" type="ORF">ATANTOWER_030192</name>
</gene>
<sequence>MDFVPGWSRSSPACSSSKRRSSRRKRSTPAAAAPSELVTPSAALPQLSAAVAPAGLVTPTAASPQLTLAEPPAEPSSVAAEFPAEFSSCPGRRRCRRAAAAGKVRVGASYASTEGPPVTAVLSSAGSVWAGDSTGGTHEAAGEEIC</sequence>
<keyword evidence="3" id="KW-1185">Reference proteome</keyword>
<comment type="caution">
    <text evidence="2">The sequence shown here is derived from an EMBL/GenBank/DDBJ whole genome shotgun (WGS) entry which is preliminary data.</text>
</comment>
<feature type="region of interest" description="Disordered" evidence="1">
    <location>
        <begin position="127"/>
        <end position="146"/>
    </location>
</feature>
<feature type="region of interest" description="Disordered" evidence="1">
    <location>
        <begin position="1"/>
        <end position="37"/>
    </location>
</feature>
<dbReference type="Proteomes" id="UP001345963">
    <property type="component" value="Unassembled WGS sequence"/>
</dbReference>
<protein>
    <submittedName>
        <fullName evidence="2">Uncharacterized protein</fullName>
    </submittedName>
</protein>
<proteinExistence type="predicted"/>